<proteinExistence type="predicted"/>
<evidence type="ECO:0000256" key="1">
    <source>
        <dbReference type="SAM" id="Phobius"/>
    </source>
</evidence>
<evidence type="ECO:0000313" key="2">
    <source>
        <dbReference type="EMBL" id="MCQ4041715.1"/>
    </source>
</evidence>
<gene>
    <name evidence="2" type="ORF">NON19_06670</name>
</gene>
<dbReference type="RefSeq" id="WP_255925981.1">
    <property type="nucleotide sequence ID" value="NZ_JANFNH010000004.1"/>
</dbReference>
<accession>A0ABT1PBP4</accession>
<keyword evidence="3" id="KW-1185">Reference proteome</keyword>
<evidence type="ECO:0000313" key="3">
    <source>
        <dbReference type="Proteomes" id="UP001206206"/>
    </source>
</evidence>
<organism evidence="2 3">
    <name type="scientific">Streptantibioticus rubrisoli</name>
    <dbReference type="NCBI Taxonomy" id="1387313"/>
    <lineage>
        <taxon>Bacteria</taxon>
        <taxon>Bacillati</taxon>
        <taxon>Actinomycetota</taxon>
        <taxon>Actinomycetes</taxon>
        <taxon>Kitasatosporales</taxon>
        <taxon>Streptomycetaceae</taxon>
        <taxon>Streptantibioticus</taxon>
    </lineage>
</organism>
<keyword evidence="1" id="KW-0472">Membrane</keyword>
<sequence length="54" mass="6020">MEMIFLVAAFMLFGVLLGAVVHLPLPATVAIATVIVGWLVIYLVRRRQSHDRTN</sequence>
<comment type="caution">
    <text evidence="2">The sequence shown here is derived from an EMBL/GenBank/DDBJ whole genome shotgun (WGS) entry which is preliminary data.</text>
</comment>
<dbReference type="Proteomes" id="UP001206206">
    <property type="component" value="Unassembled WGS sequence"/>
</dbReference>
<dbReference type="EMBL" id="JANFNH010000004">
    <property type="protein sequence ID" value="MCQ4041715.1"/>
    <property type="molecule type" value="Genomic_DNA"/>
</dbReference>
<protein>
    <recommendedName>
        <fullName evidence="4">Small hydrophobic membrane protein</fullName>
    </recommendedName>
</protein>
<feature type="transmembrane region" description="Helical" evidence="1">
    <location>
        <begin position="28"/>
        <end position="44"/>
    </location>
</feature>
<evidence type="ECO:0008006" key="4">
    <source>
        <dbReference type="Google" id="ProtNLM"/>
    </source>
</evidence>
<name>A0ABT1PBP4_9ACTN</name>
<keyword evidence="1" id="KW-0812">Transmembrane</keyword>
<reference evidence="2 3" key="1">
    <citation type="submission" date="2022-06" db="EMBL/GenBank/DDBJ databases">
        <title>Draft genome sequence of type strain Streptomyces rubrisoli DSM 42083.</title>
        <authorList>
            <person name="Duangmal K."/>
            <person name="Klaysubun C."/>
        </authorList>
    </citation>
    <scope>NUCLEOTIDE SEQUENCE [LARGE SCALE GENOMIC DNA]</scope>
    <source>
        <strain evidence="2 3">DSM 42083</strain>
    </source>
</reference>
<keyword evidence="1" id="KW-1133">Transmembrane helix</keyword>